<comment type="similarity">
    <text evidence="1">Belongs to the 3-oxoacid CoA-transferase subunit A family.</text>
</comment>
<dbReference type="InterPro" id="IPR037171">
    <property type="entry name" value="NagB/RpiA_transferase-like"/>
</dbReference>
<evidence type="ECO:0000313" key="3">
    <source>
        <dbReference type="EMBL" id="QUH31930.1"/>
    </source>
</evidence>
<dbReference type="GO" id="GO:0008410">
    <property type="term" value="F:CoA-transferase activity"/>
    <property type="evidence" value="ECO:0007669"/>
    <property type="project" value="InterPro"/>
</dbReference>
<dbReference type="InterPro" id="IPR012792">
    <property type="entry name" value="3-oxoacid_CoA-transf_A"/>
</dbReference>
<dbReference type="SUPFAM" id="SSF100950">
    <property type="entry name" value="NagB/RpiA/CoA transferase-like"/>
    <property type="match status" value="1"/>
</dbReference>
<sequence>MNVKKVVDLDTIKDCFFDGMTLMVGGFMGCGAPETLIDYILELGIKDIILISTDTATVDKGVGKLIVAKRVKKLFASHIGLNPETGNQMNDGTMEVELVPQGTLVERIRSGGAGLGGVLTPTGIGTIVEEGKQVLEIDGKKYILEKILQADVSLIRGSVTDVYGNTVYRGTTNNFNQVMATAGKTVIVETEKLVHGGTLSPESISTPSIYVDYIIRGGNRKYVY</sequence>
<dbReference type="PANTHER" id="PTHR13707">
    <property type="entry name" value="KETOACID-COENZYME A TRANSFERASE"/>
    <property type="match status" value="1"/>
</dbReference>
<keyword evidence="4" id="KW-1185">Reference proteome</keyword>
<dbReference type="InterPro" id="IPR004165">
    <property type="entry name" value="CoA_trans_fam_I"/>
</dbReference>
<accession>A0A8J8SEV0</accession>
<dbReference type="AlphaFoldDB" id="A0A8J8SEV0"/>
<dbReference type="PANTHER" id="PTHR13707:SF60">
    <property type="entry name" value="ACETATE COA-TRANSFERASE SUBUNIT ALPHA"/>
    <property type="match status" value="1"/>
</dbReference>
<dbReference type="EMBL" id="CP058561">
    <property type="protein sequence ID" value="QUH31930.1"/>
    <property type="molecule type" value="Genomic_DNA"/>
</dbReference>
<gene>
    <name evidence="3" type="ORF">HYG85_05105</name>
</gene>
<evidence type="ECO:0000256" key="2">
    <source>
        <dbReference type="ARBA" id="ARBA00022679"/>
    </source>
</evidence>
<dbReference type="NCBIfam" id="TIGR02429">
    <property type="entry name" value="pcaI_scoA_fam"/>
    <property type="match status" value="1"/>
</dbReference>
<dbReference type="InterPro" id="IPR004163">
    <property type="entry name" value="CoA_transf_BS"/>
</dbReference>
<evidence type="ECO:0000313" key="4">
    <source>
        <dbReference type="Proteomes" id="UP000677305"/>
    </source>
</evidence>
<protein>
    <submittedName>
        <fullName evidence="3">3-oxoacid CoA-transferase subunit A</fullName>
    </submittedName>
</protein>
<dbReference type="PROSITE" id="PS51257">
    <property type="entry name" value="PROKAR_LIPOPROTEIN"/>
    <property type="match status" value="1"/>
</dbReference>
<organism evidence="3 4">
    <name type="scientific">Vallitalea guaymasensis</name>
    <dbReference type="NCBI Taxonomy" id="1185412"/>
    <lineage>
        <taxon>Bacteria</taxon>
        <taxon>Bacillati</taxon>
        <taxon>Bacillota</taxon>
        <taxon>Clostridia</taxon>
        <taxon>Lachnospirales</taxon>
        <taxon>Vallitaleaceae</taxon>
        <taxon>Vallitalea</taxon>
    </lineage>
</organism>
<dbReference type="PROSITE" id="PS01273">
    <property type="entry name" value="COA_TRANSF_1"/>
    <property type="match status" value="1"/>
</dbReference>
<name>A0A8J8SEV0_9FIRM</name>
<reference evidence="3 4" key="1">
    <citation type="submission" date="2020-07" db="EMBL/GenBank/DDBJ databases">
        <title>Vallitalea guaymasensis genome.</title>
        <authorList>
            <person name="Postec A."/>
        </authorList>
    </citation>
    <scope>NUCLEOTIDE SEQUENCE [LARGE SCALE GENOMIC DNA]</scope>
    <source>
        <strain evidence="3 4">Ra1766G1</strain>
    </source>
</reference>
<dbReference type="Gene3D" id="3.40.1080.10">
    <property type="entry name" value="Glutaconate Coenzyme A-transferase"/>
    <property type="match status" value="1"/>
</dbReference>
<dbReference type="Proteomes" id="UP000677305">
    <property type="component" value="Chromosome"/>
</dbReference>
<dbReference type="Pfam" id="PF01144">
    <property type="entry name" value="CoA_trans"/>
    <property type="match status" value="1"/>
</dbReference>
<keyword evidence="2" id="KW-0808">Transferase</keyword>
<dbReference type="KEGG" id="vgu:HYG85_05105"/>
<evidence type="ECO:0000256" key="1">
    <source>
        <dbReference type="ARBA" id="ARBA00005612"/>
    </source>
</evidence>
<dbReference type="SMART" id="SM00882">
    <property type="entry name" value="CoA_trans"/>
    <property type="match status" value="1"/>
</dbReference>
<proteinExistence type="inferred from homology"/>